<evidence type="ECO:0000256" key="11">
    <source>
        <dbReference type="ARBA" id="ARBA00033245"/>
    </source>
</evidence>
<gene>
    <name evidence="13 17" type="primary">yidC</name>
    <name evidence="17" type="ORF">ACGRVM_13115</name>
</gene>
<dbReference type="Pfam" id="PF14849">
    <property type="entry name" value="YidC_periplas"/>
    <property type="match status" value="1"/>
</dbReference>
<keyword evidence="7 13" id="KW-0653">Protein transport</keyword>
<accession>A0ABW7I9I5</accession>
<keyword evidence="9 13" id="KW-0472">Membrane</keyword>
<evidence type="ECO:0000256" key="5">
    <source>
        <dbReference type="ARBA" id="ARBA00022475"/>
    </source>
</evidence>
<feature type="region of interest" description="Disordered" evidence="14">
    <location>
        <begin position="587"/>
        <end position="607"/>
    </location>
</feature>
<comment type="caution">
    <text evidence="17">The sequence shown here is derived from an EMBL/GenBank/DDBJ whole genome shotgun (WGS) entry which is preliminary data.</text>
</comment>
<evidence type="ECO:0000259" key="15">
    <source>
        <dbReference type="Pfam" id="PF02096"/>
    </source>
</evidence>
<dbReference type="InterPro" id="IPR038221">
    <property type="entry name" value="YidC_periplasmic_sf"/>
</dbReference>
<feature type="region of interest" description="Disordered" evidence="14">
    <location>
        <begin position="37"/>
        <end position="76"/>
    </location>
</feature>
<evidence type="ECO:0000256" key="1">
    <source>
        <dbReference type="ARBA" id="ARBA00004429"/>
    </source>
</evidence>
<comment type="function">
    <text evidence="13">Required for the insertion and/or proper folding and/or complex formation of integral membrane proteins into the membrane. Involved in integration of membrane proteins that insert both dependently and independently of the Sec translocase complex, as well as at least some lipoproteins. Aids folding of multispanning membrane proteins.</text>
</comment>
<evidence type="ECO:0000256" key="2">
    <source>
        <dbReference type="ARBA" id="ARBA00010527"/>
    </source>
</evidence>
<evidence type="ECO:0000256" key="3">
    <source>
        <dbReference type="ARBA" id="ARBA00015325"/>
    </source>
</evidence>
<evidence type="ECO:0000256" key="14">
    <source>
        <dbReference type="SAM" id="MobiDB-lite"/>
    </source>
</evidence>
<dbReference type="InterPro" id="IPR028053">
    <property type="entry name" value="Membr_insert_YidC_N"/>
</dbReference>
<feature type="transmembrane region" description="Helical" evidence="13">
    <location>
        <begin position="7"/>
        <end position="26"/>
    </location>
</feature>
<dbReference type="Pfam" id="PF02096">
    <property type="entry name" value="60KD_IMP"/>
    <property type="match status" value="1"/>
</dbReference>
<feature type="domain" description="Membrane insertase YidC/Oxa/ALB C-terminal" evidence="15">
    <location>
        <begin position="369"/>
        <end position="571"/>
    </location>
</feature>
<feature type="domain" description="Membrane insertase YidC N-terminal" evidence="16">
    <location>
        <begin position="76"/>
        <end position="357"/>
    </location>
</feature>
<keyword evidence="6 13" id="KW-0812">Transmembrane</keyword>
<dbReference type="InterPro" id="IPR047196">
    <property type="entry name" value="YidC_ALB_C"/>
</dbReference>
<dbReference type="CDD" id="cd19961">
    <property type="entry name" value="EcYidC-like_peri"/>
    <property type="match status" value="1"/>
</dbReference>
<evidence type="ECO:0000313" key="18">
    <source>
        <dbReference type="Proteomes" id="UP001607157"/>
    </source>
</evidence>
<keyword evidence="18" id="KW-1185">Reference proteome</keyword>
<evidence type="ECO:0000256" key="7">
    <source>
        <dbReference type="ARBA" id="ARBA00022927"/>
    </source>
</evidence>
<evidence type="ECO:0000256" key="13">
    <source>
        <dbReference type="HAMAP-Rule" id="MF_01810"/>
    </source>
</evidence>
<dbReference type="InterPro" id="IPR001708">
    <property type="entry name" value="YidC/ALB3/OXA1/COX18"/>
</dbReference>
<dbReference type="CDD" id="cd20070">
    <property type="entry name" value="5TM_YidC_Alb3"/>
    <property type="match status" value="1"/>
</dbReference>
<dbReference type="PRINTS" id="PR01900">
    <property type="entry name" value="YIDCPROTEIN"/>
</dbReference>
<evidence type="ECO:0000256" key="4">
    <source>
        <dbReference type="ARBA" id="ARBA00022448"/>
    </source>
</evidence>
<dbReference type="Proteomes" id="UP001607157">
    <property type="component" value="Unassembled WGS sequence"/>
</dbReference>
<comment type="similarity">
    <text evidence="2 13">Belongs to the OXA1/ALB3/YidC family. Type 1 subfamily.</text>
</comment>
<reference evidence="17 18" key="1">
    <citation type="submission" date="2024-10" db="EMBL/GenBank/DDBJ databases">
        <authorList>
            <person name="Yang X.-N."/>
        </authorList>
    </citation>
    <scope>NUCLEOTIDE SEQUENCE [LARGE SCALE GENOMIC DNA]</scope>
    <source>
        <strain evidence="17 18">CAU 1059</strain>
    </source>
</reference>
<evidence type="ECO:0000256" key="10">
    <source>
        <dbReference type="ARBA" id="ARBA00023186"/>
    </source>
</evidence>
<evidence type="ECO:0000259" key="16">
    <source>
        <dbReference type="Pfam" id="PF14849"/>
    </source>
</evidence>
<dbReference type="PANTHER" id="PTHR12428">
    <property type="entry name" value="OXA1"/>
    <property type="match status" value="1"/>
</dbReference>
<sequence>MDDQNKNLILATVLSFLVIMLWFVLFPAPEPTANAPVDIIGESSDGGDVAATPGAIEGTDGGNAAAEAPQASDAPRIEIDTPSLKGSISLQGGRIDQLSLKNYRETIEEDSPIVDLLAPIGSEQPYYALFGWAPGTGLTAEDVPGANTLWEQTEGGTLTPESPITLSWTNGSGLEFTRVITVDDKFMFGVEQSVRNTGDAAVSLAPYGILARHGLPADLRNFFILHEGGIRMADGELTETDYDDFDPISNVRTVAVEQDGWTGLTDQYWMTTLIPRDTGGFNVTTLQDTRRDIYQTTARMPTQEVAPGASASTRLEVFAGAKEWETIRHYQNEDGVDRFLDSIDWGWFFFLTKPIFAVLHYLNLLIGNMGWAIIALTLLIKALLLPLAYKSYVSMAKMKELGPQMEKLKEEAGDDKQKMQKSIMELYKREKVNPASGCLPILLQIPIFFSLYKVIFVTLELRHAPWIGWIEDLSAPDPSSILNLFGLLPFAAPNPDSILAILSLGVLPILLGVSMWLQQKLNPTPTDPTQKMIFAWMPWVFMFMLGQFASGLVIYWIANNMITFAQQYLIMLSQGYKPDVFGNIREGFKRKPKGDAPEAKKAKGDKS</sequence>
<dbReference type="HAMAP" id="MF_01810">
    <property type="entry name" value="YidC_type1"/>
    <property type="match status" value="1"/>
</dbReference>
<evidence type="ECO:0000256" key="9">
    <source>
        <dbReference type="ARBA" id="ARBA00023136"/>
    </source>
</evidence>
<comment type="subunit">
    <text evidence="13">Interacts with the Sec translocase complex via SecD. Specifically interacts with transmembrane segments of nascent integral membrane proteins during membrane integration.</text>
</comment>
<dbReference type="PRINTS" id="PR00701">
    <property type="entry name" value="60KDINNERMP"/>
</dbReference>
<comment type="subcellular location">
    <subcellularLocation>
        <location evidence="1">Cell inner membrane</location>
        <topology evidence="1">Multi-pass membrane protein</topology>
    </subcellularLocation>
    <subcellularLocation>
        <location evidence="13">Cell membrane</location>
        <topology evidence="13">Multi-pass membrane protein</topology>
    </subcellularLocation>
</comment>
<organism evidence="17 18">
    <name type="scientific">Roseovarius aquimarinus</name>
    <dbReference type="NCBI Taxonomy" id="1229156"/>
    <lineage>
        <taxon>Bacteria</taxon>
        <taxon>Pseudomonadati</taxon>
        <taxon>Pseudomonadota</taxon>
        <taxon>Alphaproteobacteria</taxon>
        <taxon>Rhodobacterales</taxon>
        <taxon>Roseobacteraceae</taxon>
        <taxon>Roseovarius</taxon>
    </lineage>
</organism>
<evidence type="ECO:0000256" key="12">
    <source>
        <dbReference type="ARBA" id="ARBA00033342"/>
    </source>
</evidence>
<evidence type="ECO:0000256" key="6">
    <source>
        <dbReference type="ARBA" id="ARBA00022692"/>
    </source>
</evidence>
<feature type="transmembrane region" description="Helical" evidence="13">
    <location>
        <begin position="538"/>
        <end position="558"/>
    </location>
</feature>
<dbReference type="NCBIfam" id="NF002353">
    <property type="entry name" value="PRK01318.1-4"/>
    <property type="match status" value="1"/>
</dbReference>
<proteinExistence type="inferred from homology"/>
<feature type="transmembrane region" description="Helical" evidence="13">
    <location>
        <begin position="369"/>
        <end position="389"/>
    </location>
</feature>
<evidence type="ECO:0000313" key="17">
    <source>
        <dbReference type="EMBL" id="MFH0254840.1"/>
    </source>
</evidence>
<dbReference type="RefSeq" id="WP_377172330.1">
    <property type="nucleotide sequence ID" value="NZ_JBHTJC010000003.1"/>
</dbReference>
<dbReference type="InterPro" id="IPR019998">
    <property type="entry name" value="Membr_insert_YidC"/>
</dbReference>
<dbReference type="InterPro" id="IPR028055">
    <property type="entry name" value="YidC/Oxa/ALB_C"/>
</dbReference>
<evidence type="ECO:0000256" key="8">
    <source>
        <dbReference type="ARBA" id="ARBA00022989"/>
    </source>
</evidence>
<dbReference type="NCBIfam" id="TIGR03593">
    <property type="entry name" value="yidC_nterm"/>
    <property type="match status" value="1"/>
</dbReference>
<keyword evidence="4 13" id="KW-0813">Transport</keyword>
<keyword evidence="5 13" id="KW-1003">Cell membrane</keyword>
<name>A0ABW7I9I5_9RHOB</name>
<dbReference type="EMBL" id="JBIHMM010000003">
    <property type="protein sequence ID" value="MFH0254840.1"/>
    <property type="molecule type" value="Genomic_DNA"/>
</dbReference>
<feature type="transmembrane region" description="Helical" evidence="13">
    <location>
        <begin position="497"/>
        <end position="517"/>
    </location>
</feature>
<dbReference type="PANTHER" id="PTHR12428:SF65">
    <property type="entry name" value="CYTOCHROME C OXIDASE ASSEMBLY PROTEIN COX18, MITOCHONDRIAL"/>
    <property type="match status" value="1"/>
</dbReference>
<keyword evidence="8 13" id="KW-1133">Transmembrane helix</keyword>
<dbReference type="NCBIfam" id="TIGR03592">
    <property type="entry name" value="yidC_oxa1_cterm"/>
    <property type="match status" value="1"/>
</dbReference>
<protein>
    <recommendedName>
        <fullName evidence="3 13">Membrane protein insertase YidC</fullName>
    </recommendedName>
    <alternativeName>
        <fullName evidence="12 13">Foldase YidC</fullName>
    </alternativeName>
    <alternativeName>
        <fullName evidence="11 13">Membrane integrase YidC</fullName>
    </alternativeName>
    <alternativeName>
        <fullName evidence="13">Membrane protein YidC</fullName>
    </alternativeName>
</protein>
<feature type="compositionally biased region" description="Low complexity" evidence="14">
    <location>
        <begin position="64"/>
        <end position="74"/>
    </location>
</feature>
<keyword evidence="10 13" id="KW-0143">Chaperone</keyword>
<dbReference type="Gene3D" id="2.70.98.90">
    <property type="match status" value="1"/>
</dbReference>